<dbReference type="InterPro" id="IPR009057">
    <property type="entry name" value="Homeodomain-like_sf"/>
</dbReference>
<dbReference type="SUPFAM" id="SSF46689">
    <property type="entry name" value="Homeodomain-like"/>
    <property type="match status" value="1"/>
</dbReference>
<name>A0A6M6JMA1_9PSEU</name>
<keyword evidence="3" id="KW-0804">Transcription</keyword>
<dbReference type="PROSITE" id="PS50977">
    <property type="entry name" value="HTH_TETR_2"/>
    <property type="match status" value="1"/>
</dbReference>
<dbReference type="InterPro" id="IPR001647">
    <property type="entry name" value="HTH_TetR"/>
</dbReference>
<evidence type="ECO:0000256" key="4">
    <source>
        <dbReference type="PROSITE-ProRule" id="PRU00335"/>
    </source>
</evidence>
<dbReference type="InterPro" id="IPR023772">
    <property type="entry name" value="DNA-bd_HTH_TetR-type_CS"/>
</dbReference>
<accession>A0A6M6JMA1</accession>
<dbReference type="PANTHER" id="PTHR30055">
    <property type="entry name" value="HTH-TYPE TRANSCRIPTIONAL REGULATOR RUTR"/>
    <property type="match status" value="1"/>
</dbReference>
<dbReference type="AlphaFoldDB" id="A0A6M6JMA1"/>
<feature type="domain" description="HTH tetR-type" evidence="5">
    <location>
        <begin position="20"/>
        <end position="80"/>
    </location>
</feature>
<dbReference type="PROSITE" id="PS01081">
    <property type="entry name" value="HTH_TETR_1"/>
    <property type="match status" value="1"/>
</dbReference>
<dbReference type="Proteomes" id="UP000505377">
    <property type="component" value="Chromosome"/>
</dbReference>
<dbReference type="InterPro" id="IPR050109">
    <property type="entry name" value="HTH-type_TetR-like_transc_reg"/>
</dbReference>
<dbReference type="EMBL" id="CP053564">
    <property type="protein sequence ID" value="QJY47549.1"/>
    <property type="molecule type" value="Genomic_DNA"/>
</dbReference>
<protein>
    <submittedName>
        <fullName evidence="6">TetR/AcrR family transcriptional regulator</fullName>
    </submittedName>
</protein>
<evidence type="ECO:0000256" key="2">
    <source>
        <dbReference type="ARBA" id="ARBA00023125"/>
    </source>
</evidence>
<evidence type="ECO:0000313" key="7">
    <source>
        <dbReference type="Proteomes" id="UP000505377"/>
    </source>
</evidence>
<keyword evidence="2 4" id="KW-0238">DNA-binding</keyword>
<sequence>MDEPVKTPTGRDRASATRIAATEAKVVAAAARLFVERGYAGTTLADVAAAAGVGARTVYVRFGGKAELLGRVVDQAVVGDAEPVDVLGRDRMRTALTAPTAAERLAAHAAAAREIVERAGALFAVAQQAAAVEPLIAGFWEQARAHTRHASHAFWTRLAQDGLLPGPCDVEALADTATVLVAAETYLLTTRLHGWTPAQYEAWLLRTTTALAGLSPSPTAPTPTPHPG</sequence>
<dbReference type="GO" id="GO:0000976">
    <property type="term" value="F:transcription cis-regulatory region binding"/>
    <property type="evidence" value="ECO:0007669"/>
    <property type="project" value="TreeGrafter"/>
</dbReference>
<dbReference type="Gene3D" id="1.10.357.10">
    <property type="entry name" value="Tetracycline Repressor, domain 2"/>
    <property type="match status" value="1"/>
</dbReference>
<evidence type="ECO:0000256" key="3">
    <source>
        <dbReference type="ARBA" id="ARBA00023163"/>
    </source>
</evidence>
<organism evidence="6 7">
    <name type="scientific">Pseudonocardia broussonetiae</name>
    <dbReference type="NCBI Taxonomy" id="2736640"/>
    <lineage>
        <taxon>Bacteria</taxon>
        <taxon>Bacillati</taxon>
        <taxon>Actinomycetota</taxon>
        <taxon>Actinomycetes</taxon>
        <taxon>Pseudonocardiales</taxon>
        <taxon>Pseudonocardiaceae</taxon>
        <taxon>Pseudonocardia</taxon>
    </lineage>
</organism>
<dbReference type="Pfam" id="PF00440">
    <property type="entry name" value="TetR_N"/>
    <property type="match status" value="1"/>
</dbReference>
<dbReference type="GO" id="GO:0003700">
    <property type="term" value="F:DNA-binding transcription factor activity"/>
    <property type="evidence" value="ECO:0007669"/>
    <property type="project" value="TreeGrafter"/>
</dbReference>
<keyword evidence="7" id="KW-1185">Reference proteome</keyword>
<evidence type="ECO:0000259" key="5">
    <source>
        <dbReference type="PROSITE" id="PS50977"/>
    </source>
</evidence>
<feature type="DNA-binding region" description="H-T-H motif" evidence="4">
    <location>
        <begin position="43"/>
        <end position="62"/>
    </location>
</feature>
<dbReference type="RefSeq" id="WP_172160261.1">
    <property type="nucleotide sequence ID" value="NZ_CP053564.1"/>
</dbReference>
<dbReference type="PRINTS" id="PR00455">
    <property type="entry name" value="HTHTETR"/>
</dbReference>
<evidence type="ECO:0000313" key="6">
    <source>
        <dbReference type="EMBL" id="QJY47549.1"/>
    </source>
</evidence>
<proteinExistence type="predicted"/>
<evidence type="ECO:0000256" key="1">
    <source>
        <dbReference type="ARBA" id="ARBA00023015"/>
    </source>
</evidence>
<dbReference type="KEGG" id="pbro:HOP40_18465"/>
<gene>
    <name evidence="6" type="ORF">HOP40_18465</name>
</gene>
<dbReference type="PANTHER" id="PTHR30055:SF234">
    <property type="entry name" value="HTH-TYPE TRANSCRIPTIONAL REGULATOR BETI"/>
    <property type="match status" value="1"/>
</dbReference>
<keyword evidence="1" id="KW-0805">Transcription regulation</keyword>
<reference evidence="6 7" key="1">
    <citation type="submission" date="2020-05" db="EMBL/GenBank/DDBJ databases">
        <authorList>
            <person name="Mo P."/>
        </authorList>
    </citation>
    <scope>NUCLEOTIDE SEQUENCE [LARGE SCALE GENOMIC DNA]</scope>
    <source>
        <strain evidence="6 7">Gen01</strain>
    </source>
</reference>